<dbReference type="AlphaFoldDB" id="A0AAN7YA12"/>
<feature type="region of interest" description="Disordered" evidence="4">
    <location>
        <begin position="36"/>
        <end position="61"/>
    </location>
</feature>
<dbReference type="Proteomes" id="UP001309876">
    <property type="component" value="Unassembled WGS sequence"/>
</dbReference>
<organism evidence="6 7">
    <name type="scientific">Lithohypha guttulata</name>
    <dbReference type="NCBI Taxonomy" id="1690604"/>
    <lineage>
        <taxon>Eukaryota</taxon>
        <taxon>Fungi</taxon>
        <taxon>Dikarya</taxon>
        <taxon>Ascomycota</taxon>
        <taxon>Pezizomycotina</taxon>
        <taxon>Eurotiomycetes</taxon>
        <taxon>Chaetothyriomycetidae</taxon>
        <taxon>Chaetothyriales</taxon>
        <taxon>Trichomeriaceae</taxon>
        <taxon>Lithohypha</taxon>
    </lineage>
</organism>
<dbReference type="Pfam" id="PF21889">
    <property type="entry name" value="TPR1-like_2nd"/>
    <property type="match status" value="1"/>
</dbReference>
<evidence type="ECO:0000256" key="4">
    <source>
        <dbReference type="SAM" id="MobiDB-lite"/>
    </source>
</evidence>
<gene>
    <name evidence="6" type="ORF">LTR05_005450</name>
</gene>
<evidence type="ECO:0000313" key="7">
    <source>
        <dbReference type="Proteomes" id="UP001309876"/>
    </source>
</evidence>
<dbReference type="SUPFAM" id="SSF50978">
    <property type="entry name" value="WD40 repeat-like"/>
    <property type="match status" value="1"/>
</dbReference>
<feature type="region of interest" description="Disordered" evidence="4">
    <location>
        <begin position="1"/>
        <end position="21"/>
    </location>
</feature>
<proteinExistence type="predicted"/>
<keyword evidence="1 3" id="KW-0853">WD repeat</keyword>
<dbReference type="Pfam" id="PF23627">
    <property type="entry name" value="LisH_WDR26"/>
    <property type="match status" value="1"/>
</dbReference>
<dbReference type="GO" id="GO:0034657">
    <property type="term" value="C:GID complex"/>
    <property type="evidence" value="ECO:0007669"/>
    <property type="project" value="TreeGrafter"/>
</dbReference>
<dbReference type="InterPro" id="IPR054080">
    <property type="entry name" value="TPR1-like_2nd"/>
</dbReference>
<protein>
    <recommendedName>
        <fullName evidence="5">TPR1-like CTLH-containing domain-containing protein</fullName>
    </recommendedName>
</protein>
<dbReference type="CDD" id="cd00200">
    <property type="entry name" value="WD40"/>
    <property type="match status" value="1"/>
</dbReference>
<feature type="repeat" description="WD" evidence="3">
    <location>
        <begin position="284"/>
        <end position="325"/>
    </location>
</feature>
<dbReference type="PROSITE" id="PS50294">
    <property type="entry name" value="WD_REPEATS_REGION"/>
    <property type="match status" value="2"/>
</dbReference>
<accession>A0AAN7YA12</accession>
<dbReference type="EMBL" id="JAVRRJ010000005">
    <property type="protein sequence ID" value="KAK5084374.1"/>
    <property type="molecule type" value="Genomic_DNA"/>
</dbReference>
<name>A0AAN7YA12_9EURO</name>
<comment type="caution">
    <text evidence="6">The sequence shown here is derived from an EMBL/GenBank/DDBJ whole genome shotgun (WGS) entry which is preliminary data.</text>
</comment>
<feature type="compositionally biased region" description="Polar residues" evidence="4">
    <location>
        <begin position="9"/>
        <end position="20"/>
    </location>
</feature>
<evidence type="ECO:0000313" key="6">
    <source>
        <dbReference type="EMBL" id="KAK5084374.1"/>
    </source>
</evidence>
<keyword evidence="2" id="KW-0677">Repeat</keyword>
<dbReference type="InterPro" id="IPR001680">
    <property type="entry name" value="WD40_rpt"/>
</dbReference>
<dbReference type="PANTHER" id="PTHR22838:SF0">
    <property type="entry name" value="WD REPEAT-CONTAINING PROTEIN 26"/>
    <property type="match status" value="1"/>
</dbReference>
<evidence type="ECO:0000256" key="1">
    <source>
        <dbReference type="ARBA" id="ARBA00022574"/>
    </source>
</evidence>
<dbReference type="Pfam" id="PF00400">
    <property type="entry name" value="WD40"/>
    <property type="match status" value="3"/>
</dbReference>
<evidence type="ECO:0000256" key="3">
    <source>
        <dbReference type="PROSITE-ProRule" id="PRU00221"/>
    </source>
</evidence>
<dbReference type="SMART" id="SM00320">
    <property type="entry name" value="WD40"/>
    <property type="match status" value="7"/>
</dbReference>
<reference evidence="6 7" key="1">
    <citation type="submission" date="2023-08" db="EMBL/GenBank/DDBJ databases">
        <title>Black Yeasts Isolated from many extreme environments.</title>
        <authorList>
            <person name="Coleine C."/>
            <person name="Stajich J.E."/>
            <person name="Selbmann L."/>
        </authorList>
    </citation>
    <scope>NUCLEOTIDE SEQUENCE [LARGE SCALE GENOMIC DNA]</scope>
    <source>
        <strain evidence="6 7">CCFEE 5910</strain>
    </source>
</reference>
<sequence length="616" mass="69010">MRPDEANRNIVSNGYSNNPSFLPPRKTSFPVNGHSTAINGSGQNLKNGTSKRRIPRNPTYRGHNREELTRILIQGLKDMGYETSASTLSAESGYELESNEVAAFRSAILSGHWPDAERILTSSPHSEGGGMSGNTGQSLILAGNANKRQMLFAIRQQKFLELLVSRDLLSALKVLREELTPLHFDTYQLHTLSGLLMCTQQELETQLHWPEDPEEARQSLLEELTRSIAPSVMIRDHRLAELLDQVKSAQINQCLYHNTAVAPSLYSDHMCSQEDFPTKTWMILEEHVGEVYCVSFSPDGKWLATAGEDRMCIIYDAVNFRVVQKLQQHDAPITHLAWSPDSKKLLTAAEEPRARVWDALSGKLIMTVEHNNSERRPITSGAWLPDSLSLVTCCHDRDTKMCLWSLSASDLTKPIHTWSGEFRVADVAITPDGRRLLCNDMDSLLVVYDMNTYREEFRMKLSSKITCITPSRDNRTILVNIAEGEVQLIDIENRYPVRKFKGLSQGKNIIRNAFGGAAENFVVSGSKDGAIYIWHKENLALIETLRGHGKGSKSELCVTSISWNPRDAGMFASGGDDRKVRIWSNAVSDDSSMIFDPRIRHPDLGRTSALRSTSNL</sequence>
<keyword evidence="7" id="KW-1185">Reference proteome</keyword>
<dbReference type="InterPro" id="IPR051350">
    <property type="entry name" value="WD_repeat-ST_regulator"/>
</dbReference>
<feature type="compositionally biased region" description="Polar residues" evidence="4">
    <location>
        <begin position="36"/>
        <end position="48"/>
    </location>
</feature>
<dbReference type="InterPro" id="IPR015943">
    <property type="entry name" value="WD40/YVTN_repeat-like_dom_sf"/>
</dbReference>
<dbReference type="PANTHER" id="PTHR22838">
    <property type="entry name" value="WD REPEAT PROTEIN 26-RELATED"/>
    <property type="match status" value="1"/>
</dbReference>
<dbReference type="PROSITE" id="PS50896">
    <property type="entry name" value="LISH"/>
    <property type="match status" value="1"/>
</dbReference>
<dbReference type="InterPro" id="IPR036322">
    <property type="entry name" value="WD40_repeat_dom_sf"/>
</dbReference>
<dbReference type="GO" id="GO:0043161">
    <property type="term" value="P:proteasome-mediated ubiquitin-dependent protein catabolic process"/>
    <property type="evidence" value="ECO:0007669"/>
    <property type="project" value="TreeGrafter"/>
</dbReference>
<dbReference type="InterPro" id="IPR006594">
    <property type="entry name" value="LisH"/>
</dbReference>
<dbReference type="Gene3D" id="2.130.10.10">
    <property type="entry name" value="YVTN repeat-like/Quinoprotein amine dehydrogenase"/>
    <property type="match status" value="1"/>
</dbReference>
<feature type="repeat" description="WD" evidence="3">
    <location>
        <begin position="558"/>
        <end position="584"/>
    </location>
</feature>
<evidence type="ECO:0000256" key="2">
    <source>
        <dbReference type="ARBA" id="ARBA00022737"/>
    </source>
</evidence>
<feature type="repeat" description="WD" evidence="3">
    <location>
        <begin position="326"/>
        <end position="367"/>
    </location>
</feature>
<evidence type="ECO:0000259" key="5">
    <source>
        <dbReference type="Pfam" id="PF21889"/>
    </source>
</evidence>
<dbReference type="PROSITE" id="PS50082">
    <property type="entry name" value="WD_REPEATS_2"/>
    <property type="match status" value="3"/>
</dbReference>
<feature type="domain" description="TPR1-like CTLH-containing" evidence="5">
    <location>
        <begin position="143"/>
        <end position="236"/>
    </location>
</feature>